<comment type="caution">
    <text evidence="1">The sequence shown here is derived from an EMBL/GenBank/DDBJ whole genome shotgun (WGS) entry which is preliminary data.</text>
</comment>
<accession>A0ACC3B3D5</accession>
<proteinExistence type="predicted"/>
<protein>
    <submittedName>
        <fullName evidence="1">Uncharacterized protein</fullName>
    </submittedName>
</protein>
<dbReference type="Proteomes" id="UP001177260">
    <property type="component" value="Unassembled WGS sequence"/>
</dbReference>
<reference evidence="1 2" key="1">
    <citation type="journal article" date="2023" name="ACS Omega">
        <title>Identification of the Neoaspergillic Acid Biosynthesis Gene Cluster by Establishing an In Vitro CRISPR-Ribonucleoprotein Genetic System in Aspergillus melleus.</title>
        <authorList>
            <person name="Yuan B."/>
            <person name="Grau M.F."/>
            <person name="Murata R.M."/>
            <person name="Torok T."/>
            <person name="Venkateswaran K."/>
            <person name="Stajich J.E."/>
            <person name="Wang C.C.C."/>
        </authorList>
    </citation>
    <scope>NUCLEOTIDE SEQUENCE [LARGE SCALE GENOMIC DNA]</scope>
    <source>
        <strain evidence="1 2">IMV 1140</strain>
    </source>
</reference>
<organism evidence="1 2">
    <name type="scientific">Aspergillus melleus</name>
    <dbReference type="NCBI Taxonomy" id="138277"/>
    <lineage>
        <taxon>Eukaryota</taxon>
        <taxon>Fungi</taxon>
        <taxon>Dikarya</taxon>
        <taxon>Ascomycota</taxon>
        <taxon>Pezizomycotina</taxon>
        <taxon>Eurotiomycetes</taxon>
        <taxon>Eurotiomycetidae</taxon>
        <taxon>Eurotiales</taxon>
        <taxon>Aspergillaceae</taxon>
        <taxon>Aspergillus</taxon>
        <taxon>Aspergillus subgen. Circumdati</taxon>
    </lineage>
</organism>
<evidence type="ECO:0000313" key="2">
    <source>
        <dbReference type="Proteomes" id="UP001177260"/>
    </source>
</evidence>
<sequence length="545" mass="59190">MSPFLSSSVKALALALLAIGSTAIPTPIPSPSTPAPAPTGSVFPSGFDIVSSWANLAPWKEVPSFADLPKGVPRGCELSQAHVLHRHAQRYPTSFKLDGGGIDAFTQKLTNYSRLHNTTEIASGPLRFLNDWVDLLGKDTLLPTGAATEASSGARIWSKYGRYLYRAVEEPGVERWNASLNVWPNGTVRAKPAFRTTGQGRILESARWWLSGFFDNEGANSSYSEYDLVVIPEGDGYNNTLGSDHSCENSPSGGNTDGAHFITTFAQSAVQRLTPHLPNDFNLTAFDIASMMVLCPYEYATTTQHSSFCTLFTEQEWLDYAYAIDIQFYGVFGPGSPTGRAQGIGYILELAARLQGKTPIGNGEGSDTSINATWDSSRDTFPLNQPLYMDMSHDTVIVAVLAALGLKWFNHGPEGMPANVAHEVKRNFHLHEVTPFGANIVTEVWTCPQGGESTSFETEDLASSMYRNPDLSKTANTKDYLRFVLNGAPVPLDGLVGCEDAVNGFCGVDGFLSGVGTLKENAEYQFACFGEYDLDKQVRDGRPEV</sequence>
<keyword evidence="2" id="KW-1185">Reference proteome</keyword>
<name>A0ACC3B3D5_9EURO</name>
<dbReference type="EMBL" id="JAOPJF010000027">
    <property type="protein sequence ID" value="KAK1144941.1"/>
    <property type="molecule type" value="Genomic_DNA"/>
</dbReference>
<gene>
    <name evidence="1" type="ORF">N8T08_004656</name>
</gene>
<evidence type="ECO:0000313" key="1">
    <source>
        <dbReference type="EMBL" id="KAK1144941.1"/>
    </source>
</evidence>